<dbReference type="EC" id="5.6.2.4" evidence="14"/>
<keyword evidence="6 21" id="KW-0347">Helicase</keyword>
<evidence type="ECO:0000256" key="13">
    <source>
        <dbReference type="ARBA" id="ARBA00034617"/>
    </source>
</evidence>
<keyword evidence="10" id="KW-0413">Isomerase</keyword>
<evidence type="ECO:0000256" key="2">
    <source>
        <dbReference type="ARBA" id="ARBA00006637"/>
    </source>
</evidence>
<evidence type="ECO:0000256" key="9">
    <source>
        <dbReference type="ARBA" id="ARBA00023204"/>
    </source>
</evidence>
<dbReference type="GO" id="GO:0006289">
    <property type="term" value="P:nucleotide-excision repair"/>
    <property type="evidence" value="ECO:0007669"/>
    <property type="project" value="InterPro"/>
</dbReference>
<keyword evidence="5" id="KW-0378">Hydrolase</keyword>
<proteinExistence type="inferred from homology"/>
<evidence type="ECO:0000256" key="7">
    <source>
        <dbReference type="ARBA" id="ARBA00022840"/>
    </source>
</evidence>
<feature type="domain" description="Helicase ATP-binding" evidence="19">
    <location>
        <begin position="100"/>
        <end position="261"/>
    </location>
</feature>
<evidence type="ECO:0000256" key="18">
    <source>
        <dbReference type="SAM" id="MobiDB-lite"/>
    </source>
</evidence>
<dbReference type="InterPro" id="IPR001161">
    <property type="entry name" value="XPB/Ssl2"/>
</dbReference>
<evidence type="ECO:0000313" key="22">
    <source>
        <dbReference type="Proteomes" id="UP000693946"/>
    </source>
</evidence>
<evidence type="ECO:0000256" key="15">
    <source>
        <dbReference type="ARBA" id="ARBA00044799"/>
    </source>
</evidence>
<dbReference type="GO" id="GO:0003677">
    <property type="term" value="F:DNA binding"/>
    <property type="evidence" value="ECO:0007669"/>
    <property type="project" value="UniProtKB-KW"/>
</dbReference>
<evidence type="ECO:0000256" key="11">
    <source>
        <dbReference type="ARBA" id="ARBA00023242"/>
    </source>
</evidence>
<evidence type="ECO:0000256" key="4">
    <source>
        <dbReference type="ARBA" id="ARBA00022763"/>
    </source>
</evidence>
<dbReference type="GO" id="GO:0005675">
    <property type="term" value="C:transcription factor TFIIH holo complex"/>
    <property type="evidence" value="ECO:0007669"/>
    <property type="project" value="TreeGrafter"/>
</dbReference>
<evidence type="ECO:0000256" key="1">
    <source>
        <dbReference type="ARBA" id="ARBA00004123"/>
    </source>
</evidence>
<organism evidence="21 22">
    <name type="scientific">Solea senegalensis</name>
    <name type="common">Senegalese sole</name>
    <dbReference type="NCBI Taxonomy" id="28829"/>
    <lineage>
        <taxon>Eukaryota</taxon>
        <taxon>Metazoa</taxon>
        <taxon>Chordata</taxon>
        <taxon>Craniata</taxon>
        <taxon>Vertebrata</taxon>
        <taxon>Euteleostomi</taxon>
        <taxon>Actinopterygii</taxon>
        <taxon>Neopterygii</taxon>
        <taxon>Teleostei</taxon>
        <taxon>Neoteleostei</taxon>
        <taxon>Acanthomorphata</taxon>
        <taxon>Carangaria</taxon>
        <taxon>Pleuronectiformes</taxon>
        <taxon>Pleuronectoidei</taxon>
        <taxon>Soleidae</taxon>
        <taxon>Solea</taxon>
    </lineage>
</organism>
<evidence type="ECO:0000256" key="14">
    <source>
        <dbReference type="ARBA" id="ARBA00034808"/>
    </source>
</evidence>
<evidence type="ECO:0000313" key="21">
    <source>
        <dbReference type="EMBL" id="KAG7481832.1"/>
    </source>
</evidence>
<dbReference type="PROSITE" id="PS51194">
    <property type="entry name" value="HELICASE_CTER"/>
    <property type="match status" value="1"/>
</dbReference>
<evidence type="ECO:0000256" key="17">
    <source>
        <dbReference type="ARBA" id="ARBA00048988"/>
    </source>
</evidence>
<sequence length="556" mass="63783">MSNSQQSSEGQSSTQQVPEDIFSYYEQMDKEEEEEEETQTVSFEIQQEMIEELQKRCIQLEYPLLAEYDFRNDTVNPDINIDLKPTAVLRPYQEKSLRKMFGNGRARSGVIVLPCGAGKSLVGVTAACTVRKRCLVLGNSAVSVEQWKSQFKMWSTIDDSQICRFTSDAKDKPIGCSVAISTYSMLGHTTKRSWEAERVMEWMRSQEWGLIILDEVHTIPAKMFRRVLTIVQAHCKLGLTATLVREDDKIVDLNFLIGPKLYEANWMELQNNGYIAKVQCAEVWCPMSPEFYREYVAIKTKKRILLYTMNPNKFRACQFLIRFHERRNDKIIVFADNVFALKEYAIRLNKPYIYGPTSQGERMQILQNFKHNPKINTIFISKVGDTSFDLPEANCLIQISSHGGSRRQEAQRLGRVLRAKKGMAAEEYNAYFYSLVSQDTQEMAYSTKRQRFLVDQGYSFKVITKLAGMEEEDLMFSNRDDQQLLLQKVLAASDLDAEEEVVSGELGARPQFSRRTGTMSSMSGADDTVYMEYQSRGGKSSANAKGVHPLFKRFRK</sequence>
<evidence type="ECO:0000259" key="19">
    <source>
        <dbReference type="PROSITE" id="PS51192"/>
    </source>
</evidence>
<dbReference type="NCBIfam" id="TIGR00603">
    <property type="entry name" value="rad25"/>
    <property type="match status" value="1"/>
</dbReference>
<dbReference type="GO" id="GO:0016787">
    <property type="term" value="F:hydrolase activity"/>
    <property type="evidence" value="ECO:0007669"/>
    <property type="project" value="UniProtKB-KW"/>
</dbReference>
<feature type="region of interest" description="Disordered" evidence="18">
    <location>
        <begin position="1"/>
        <end position="20"/>
    </location>
</feature>
<keyword evidence="9" id="KW-0234">DNA repair</keyword>
<feature type="compositionally biased region" description="Low complexity" evidence="18">
    <location>
        <begin position="1"/>
        <end position="16"/>
    </location>
</feature>
<evidence type="ECO:0000256" key="12">
    <source>
        <dbReference type="ARBA" id="ARBA00032205"/>
    </source>
</evidence>
<keyword evidence="4" id="KW-0227">DNA damage</keyword>
<evidence type="ECO:0000256" key="5">
    <source>
        <dbReference type="ARBA" id="ARBA00022801"/>
    </source>
</evidence>
<keyword evidence="11" id="KW-0539">Nucleus</keyword>
<dbReference type="PANTHER" id="PTHR11274:SF0">
    <property type="entry name" value="GENERAL TRANSCRIPTION AND DNA REPAIR FACTOR IIH HELICASE SUBUNIT XPB"/>
    <property type="match status" value="1"/>
</dbReference>
<evidence type="ECO:0000256" key="6">
    <source>
        <dbReference type="ARBA" id="ARBA00022806"/>
    </source>
</evidence>
<comment type="subcellular location">
    <subcellularLocation>
        <location evidence="1">Nucleus</location>
    </subcellularLocation>
</comment>
<keyword evidence="22" id="KW-1185">Reference proteome</keyword>
<dbReference type="EMBL" id="JAGKHQ010000019">
    <property type="protein sequence ID" value="KAG7481832.1"/>
    <property type="molecule type" value="Genomic_DNA"/>
</dbReference>
<name>A0AAV6Q2U3_SOLSE</name>
<dbReference type="Pfam" id="PF04851">
    <property type="entry name" value="ResIII"/>
    <property type="match status" value="1"/>
</dbReference>
<reference evidence="21 22" key="1">
    <citation type="journal article" date="2021" name="Sci. Rep.">
        <title>Chromosome anchoring in Senegalese sole (Solea senegalensis) reveals sex-associated markers and genome rearrangements in flatfish.</title>
        <authorList>
            <person name="Guerrero-Cozar I."/>
            <person name="Gomez-Garrido J."/>
            <person name="Berbel C."/>
            <person name="Martinez-Blanch J.F."/>
            <person name="Alioto T."/>
            <person name="Claros M.G."/>
            <person name="Gagnaire P.A."/>
            <person name="Manchado M."/>
        </authorList>
    </citation>
    <scope>NUCLEOTIDE SEQUENCE [LARGE SCALE GENOMIC DNA]</scope>
    <source>
        <strain evidence="21">Sse05_10M</strain>
    </source>
</reference>
<evidence type="ECO:0000256" key="10">
    <source>
        <dbReference type="ARBA" id="ARBA00023235"/>
    </source>
</evidence>
<dbReference type="PROSITE" id="PS51192">
    <property type="entry name" value="HELICASE_ATP_BIND_1"/>
    <property type="match status" value="1"/>
</dbReference>
<dbReference type="InterPro" id="IPR014001">
    <property type="entry name" value="Helicase_ATP-bd"/>
</dbReference>
<keyword evidence="7" id="KW-0067">ATP-binding</keyword>
<dbReference type="CDD" id="cd18029">
    <property type="entry name" value="DEXHc_XPB"/>
    <property type="match status" value="1"/>
</dbReference>
<feature type="domain" description="Helicase C-terminal" evidence="20">
    <location>
        <begin position="315"/>
        <end position="475"/>
    </location>
</feature>
<comment type="catalytic activity">
    <reaction evidence="17">
        <text>ATP + H2O = ADP + phosphate + H(+)</text>
        <dbReference type="Rhea" id="RHEA:13065"/>
        <dbReference type="ChEBI" id="CHEBI:15377"/>
        <dbReference type="ChEBI" id="CHEBI:15378"/>
        <dbReference type="ChEBI" id="CHEBI:30616"/>
        <dbReference type="ChEBI" id="CHEBI:43474"/>
        <dbReference type="ChEBI" id="CHEBI:456216"/>
        <dbReference type="EC" id="5.6.2.4"/>
    </reaction>
</comment>
<dbReference type="Pfam" id="PF16203">
    <property type="entry name" value="ERCC3_RAD25_C"/>
    <property type="match status" value="1"/>
</dbReference>
<dbReference type="GO" id="GO:0005524">
    <property type="term" value="F:ATP binding"/>
    <property type="evidence" value="ECO:0007669"/>
    <property type="project" value="UniProtKB-KW"/>
</dbReference>
<comment type="catalytic activity">
    <reaction evidence="13">
        <text>Couples ATP hydrolysis with the unwinding of duplex DNA by translocating in the 3'-5' direction.</text>
        <dbReference type="EC" id="5.6.2.4"/>
    </reaction>
</comment>
<evidence type="ECO:0000259" key="20">
    <source>
        <dbReference type="PROSITE" id="PS51194"/>
    </source>
</evidence>
<dbReference type="Proteomes" id="UP000693946">
    <property type="component" value="Linkage Group LG7"/>
</dbReference>
<comment type="similarity">
    <text evidence="2">Belongs to the helicase family. RAD25/XPB subfamily.</text>
</comment>
<evidence type="ECO:0000256" key="3">
    <source>
        <dbReference type="ARBA" id="ARBA00022741"/>
    </source>
</evidence>
<dbReference type="InterPro" id="IPR006935">
    <property type="entry name" value="Helicase/UvrB_N"/>
</dbReference>
<dbReference type="PANTHER" id="PTHR11274">
    <property type="entry name" value="RAD25/XP-B DNA REPAIR HELICASE"/>
    <property type="match status" value="1"/>
</dbReference>
<dbReference type="InterPro" id="IPR050615">
    <property type="entry name" value="ATP-dep_DNA_Helicase"/>
</dbReference>
<accession>A0AAV6Q2U3</accession>
<dbReference type="GO" id="GO:0006367">
    <property type="term" value="P:transcription initiation at RNA polymerase II promoter"/>
    <property type="evidence" value="ECO:0007669"/>
    <property type="project" value="InterPro"/>
</dbReference>
<dbReference type="GO" id="GO:0043138">
    <property type="term" value="F:3'-5' DNA helicase activity"/>
    <property type="evidence" value="ECO:0007669"/>
    <property type="project" value="UniProtKB-EC"/>
</dbReference>
<dbReference type="GO" id="GO:0097550">
    <property type="term" value="C:transcription preinitiation complex"/>
    <property type="evidence" value="ECO:0007669"/>
    <property type="project" value="TreeGrafter"/>
</dbReference>
<dbReference type="FunFam" id="3.40.50.300:FF:000117">
    <property type="entry name" value="Putative DNA repair helicase rad25"/>
    <property type="match status" value="1"/>
</dbReference>
<dbReference type="SMART" id="SM00490">
    <property type="entry name" value="HELICc"/>
    <property type="match status" value="1"/>
</dbReference>
<dbReference type="SMART" id="SM00487">
    <property type="entry name" value="DEXDc"/>
    <property type="match status" value="1"/>
</dbReference>
<evidence type="ECO:0000256" key="16">
    <source>
        <dbReference type="ARBA" id="ARBA00044810"/>
    </source>
</evidence>
<dbReference type="GO" id="GO:0000112">
    <property type="term" value="C:nucleotide-excision repair factor 3 complex"/>
    <property type="evidence" value="ECO:0007669"/>
    <property type="project" value="TreeGrafter"/>
</dbReference>
<dbReference type="FunFam" id="3.40.50.300:FF:000077">
    <property type="entry name" value="Probable DNA repair helicase RAD25"/>
    <property type="match status" value="1"/>
</dbReference>
<keyword evidence="3" id="KW-0547">Nucleotide-binding</keyword>
<keyword evidence="8" id="KW-0238">DNA-binding</keyword>
<dbReference type="InterPro" id="IPR001650">
    <property type="entry name" value="Helicase_C-like"/>
</dbReference>
<dbReference type="InterPro" id="IPR032438">
    <property type="entry name" value="ERCC3_RAD25_C"/>
</dbReference>
<evidence type="ECO:0000256" key="8">
    <source>
        <dbReference type="ARBA" id="ARBA00023125"/>
    </source>
</evidence>
<comment type="caution">
    <text evidence="21">The sequence shown here is derived from an EMBL/GenBank/DDBJ whole genome shotgun (WGS) entry which is preliminary data.</text>
</comment>
<protein>
    <recommendedName>
        <fullName evidence="15">General transcription and DNA repair factor IIH helicase/translocase subunit XPB</fullName>
        <ecNumber evidence="14">5.6.2.4</ecNumber>
    </recommendedName>
    <alternativeName>
        <fullName evidence="16">DNA 3'-5' helicase/translocase XPB</fullName>
    </alternativeName>
    <alternativeName>
        <fullName evidence="12">DNA excision repair protein ERCC-3</fullName>
    </alternativeName>
</protein>
<gene>
    <name evidence="21" type="ORF">JOB18_006283</name>
</gene>
<dbReference type="CDD" id="cd18789">
    <property type="entry name" value="SF2_C_XPB"/>
    <property type="match status" value="1"/>
</dbReference>
<dbReference type="AlphaFoldDB" id="A0AAV6Q2U3"/>